<dbReference type="GO" id="GO:0008173">
    <property type="term" value="F:RNA methyltransferase activity"/>
    <property type="evidence" value="ECO:0007669"/>
    <property type="project" value="InterPro"/>
</dbReference>
<dbReference type="PANTHER" id="PTHR22807">
    <property type="entry name" value="NOP2 YEAST -RELATED NOL1/NOP2/FMU SUN DOMAIN-CONTAINING"/>
    <property type="match status" value="1"/>
</dbReference>
<name>A0A2M7XHB9_9BACT</name>
<organism evidence="8 9">
    <name type="scientific">Candidatus Uhrbacteria bacterium CG_4_9_14_3_um_filter_36_7</name>
    <dbReference type="NCBI Taxonomy" id="1975033"/>
    <lineage>
        <taxon>Bacteria</taxon>
        <taxon>Candidatus Uhriibacteriota</taxon>
    </lineage>
</organism>
<evidence type="ECO:0000256" key="4">
    <source>
        <dbReference type="ARBA" id="ARBA00022691"/>
    </source>
</evidence>
<feature type="binding site" evidence="6">
    <location>
        <position position="141"/>
    </location>
    <ligand>
        <name>S-adenosyl-L-methionine</name>
        <dbReference type="ChEBI" id="CHEBI:59789"/>
    </ligand>
</feature>
<evidence type="ECO:0000256" key="5">
    <source>
        <dbReference type="ARBA" id="ARBA00022884"/>
    </source>
</evidence>
<evidence type="ECO:0000256" key="1">
    <source>
        <dbReference type="ARBA" id="ARBA00007494"/>
    </source>
</evidence>
<dbReference type="Proteomes" id="UP000229749">
    <property type="component" value="Unassembled WGS sequence"/>
</dbReference>
<dbReference type="PRINTS" id="PR02008">
    <property type="entry name" value="RCMTFAMILY"/>
</dbReference>
<dbReference type="InterPro" id="IPR001678">
    <property type="entry name" value="MeTrfase_RsmB-F_NOP2_dom"/>
</dbReference>
<accession>A0A2M7XHB9</accession>
<dbReference type="PROSITE" id="PS01153">
    <property type="entry name" value="NOL1_NOP2_SUN"/>
    <property type="match status" value="1"/>
</dbReference>
<dbReference type="InterPro" id="IPR049560">
    <property type="entry name" value="MeTrfase_RsmB-F_NOP2_cat"/>
</dbReference>
<dbReference type="GO" id="GO:0001510">
    <property type="term" value="P:RNA methylation"/>
    <property type="evidence" value="ECO:0007669"/>
    <property type="project" value="InterPro"/>
</dbReference>
<dbReference type="GO" id="GO:0003723">
    <property type="term" value="F:RNA binding"/>
    <property type="evidence" value="ECO:0007669"/>
    <property type="project" value="UniProtKB-UniRule"/>
</dbReference>
<protein>
    <recommendedName>
        <fullName evidence="7">SAM-dependent MTase RsmB/NOP-type domain-containing protein</fullName>
    </recommendedName>
</protein>
<dbReference type="CDD" id="cd02440">
    <property type="entry name" value="AdoMet_MTases"/>
    <property type="match status" value="1"/>
</dbReference>
<evidence type="ECO:0000256" key="2">
    <source>
        <dbReference type="ARBA" id="ARBA00022603"/>
    </source>
</evidence>
<evidence type="ECO:0000256" key="6">
    <source>
        <dbReference type="PROSITE-ProRule" id="PRU01023"/>
    </source>
</evidence>
<sequence>MKTDLSIKLISRLEQQFGRRNFLQILKAFETKRLSSFRVNTLKTTDEQVMDILGQDHILFERIKQIPHAFIIRNKNDCGLLNHDLVKNGWVYLQGISSMIPVILLDPKPAEMILDLCAAPGSKTSQIAALMENQGKIVACENNPVRFQKLQYTIQKQGVKIADIYELDSTVLPDSMNELFDRVLVDAPCSAEGRIYLQEPRTYKFWSQKNILKHTKLQRRLLRSGFQALKIGGTLVYSTCTLSYEENEQMVEWVLKTYSSVRPVSCSFSINSTWLAKPAGFYLLPNQSFEGFFVVKFLKTASL</sequence>
<dbReference type="SUPFAM" id="SSF53335">
    <property type="entry name" value="S-adenosyl-L-methionine-dependent methyltransferases"/>
    <property type="match status" value="1"/>
</dbReference>
<dbReference type="Pfam" id="PF01189">
    <property type="entry name" value="Methyltr_RsmB-F"/>
    <property type="match status" value="1"/>
</dbReference>
<comment type="similarity">
    <text evidence="1 6">Belongs to the class I-like SAM-binding methyltransferase superfamily. RsmB/NOP family.</text>
</comment>
<keyword evidence="3 6" id="KW-0808">Transferase</keyword>
<feature type="domain" description="SAM-dependent MTase RsmB/NOP-type" evidence="7">
    <location>
        <begin position="25"/>
        <end position="300"/>
    </location>
</feature>
<dbReference type="InterPro" id="IPR029063">
    <property type="entry name" value="SAM-dependent_MTases_sf"/>
</dbReference>
<reference evidence="9" key="1">
    <citation type="submission" date="2017-09" db="EMBL/GenBank/DDBJ databases">
        <title>Depth-based differentiation of microbial function through sediment-hosted aquifers and enrichment of novel symbionts in the deep terrestrial subsurface.</title>
        <authorList>
            <person name="Probst A.J."/>
            <person name="Ladd B."/>
            <person name="Jarett J.K."/>
            <person name="Geller-Mcgrath D.E."/>
            <person name="Sieber C.M.K."/>
            <person name="Emerson J.B."/>
            <person name="Anantharaman K."/>
            <person name="Thomas B.C."/>
            <person name="Malmstrom R."/>
            <person name="Stieglmeier M."/>
            <person name="Klingl A."/>
            <person name="Woyke T."/>
            <person name="Ryan C.M."/>
            <person name="Banfield J.F."/>
        </authorList>
    </citation>
    <scope>NUCLEOTIDE SEQUENCE [LARGE SCALE GENOMIC DNA]</scope>
</reference>
<dbReference type="PROSITE" id="PS51686">
    <property type="entry name" value="SAM_MT_RSMB_NOP"/>
    <property type="match status" value="1"/>
</dbReference>
<gene>
    <name evidence="8" type="ORF">CO172_02450</name>
</gene>
<dbReference type="InterPro" id="IPR054728">
    <property type="entry name" value="RsmB-like_ferredoxin"/>
</dbReference>
<dbReference type="EMBL" id="PFWS01000036">
    <property type="protein sequence ID" value="PJA47262.1"/>
    <property type="molecule type" value="Genomic_DNA"/>
</dbReference>
<evidence type="ECO:0000259" key="7">
    <source>
        <dbReference type="PROSITE" id="PS51686"/>
    </source>
</evidence>
<comment type="caution">
    <text evidence="8">The sequence shown here is derived from an EMBL/GenBank/DDBJ whole genome shotgun (WGS) entry which is preliminary data.</text>
</comment>
<evidence type="ECO:0000313" key="9">
    <source>
        <dbReference type="Proteomes" id="UP000229749"/>
    </source>
</evidence>
<dbReference type="InterPro" id="IPR023267">
    <property type="entry name" value="RCMT"/>
</dbReference>
<keyword evidence="4 6" id="KW-0949">S-adenosyl-L-methionine</keyword>
<dbReference type="AlphaFoldDB" id="A0A2M7XHB9"/>
<proteinExistence type="inferred from homology"/>
<keyword evidence="2 6" id="KW-0489">Methyltransferase</keyword>
<feature type="active site" description="Nucleophile" evidence="6">
    <location>
        <position position="240"/>
    </location>
</feature>
<dbReference type="Gene3D" id="3.40.50.150">
    <property type="entry name" value="Vaccinia Virus protein VP39"/>
    <property type="match status" value="1"/>
</dbReference>
<dbReference type="PANTHER" id="PTHR22807:SF30">
    <property type="entry name" value="28S RRNA (CYTOSINE(4447)-C(5))-METHYLTRANSFERASE-RELATED"/>
    <property type="match status" value="1"/>
</dbReference>
<feature type="binding site" evidence="6">
    <location>
        <begin position="117"/>
        <end position="123"/>
    </location>
    <ligand>
        <name>S-adenosyl-L-methionine</name>
        <dbReference type="ChEBI" id="CHEBI:59789"/>
    </ligand>
</feature>
<evidence type="ECO:0000256" key="3">
    <source>
        <dbReference type="ARBA" id="ARBA00022679"/>
    </source>
</evidence>
<keyword evidence="5 6" id="KW-0694">RNA-binding</keyword>
<dbReference type="InterPro" id="IPR018314">
    <property type="entry name" value="RsmB/NOL1/NOP2-like_CS"/>
</dbReference>
<dbReference type="Pfam" id="PF22458">
    <property type="entry name" value="RsmF-B_ferredox"/>
    <property type="match status" value="1"/>
</dbReference>
<feature type="binding site" evidence="6">
    <location>
        <position position="168"/>
    </location>
    <ligand>
        <name>S-adenosyl-L-methionine</name>
        <dbReference type="ChEBI" id="CHEBI:59789"/>
    </ligand>
</feature>
<feature type="binding site" evidence="6">
    <location>
        <position position="186"/>
    </location>
    <ligand>
        <name>S-adenosyl-L-methionine</name>
        <dbReference type="ChEBI" id="CHEBI:59789"/>
    </ligand>
</feature>
<evidence type="ECO:0000313" key="8">
    <source>
        <dbReference type="EMBL" id="PJA47262.1"/>
    </source>
</evidence>